<reference evidence="5 6" key="1">
    <citation type="submission" date="2024-05" db="EMBL/GenBank/DDBJ databases">
        <title>Genome Sequence and Characterization of the New Strain Purple Sulfur Bacterium of Genus Thioalkalicoccus.</title>
        <authorList>
            <person name="Bryantseva I.A."/>
            <person name="Kyndt J.A."/>
            <person name="Imhoff J.F."/>
        </authorList>
    </citation>
    <scope>NUCLEOTIDE SEQUENCE [LARGE SCALE GENOMIC DNA]</scope>
    <source>
        <strain evidence="5 6">Um2</strain>
    </source>
</reference>
<dbReference type="Pfam" id="PF02310">
    <property type="entry name" value="B12-binding"/>
    <property type="match status" value="1"/>
</dbReference>
<dbReference type="PROSITE" id="PS51332">
    <property type="entry name" value="B12_BINDING"/>
    <property type="match status" value="1"/>
</dbReference>
<evidence type="ECO:0000256" key="1">
    <source>
        <dbReference type="ARBA" id="ARBA00022723"/>
    </source>
</evidence>
<sequence length="377" mass="41347">MTKQTARLSDLVIQAVALPAVPAAAVDAYRSLMHPLVVEVTQGLASHPRYTEFLGGNPPSLLADNHRHHAQFIEEILSSGRYDLLAVTLPWVYHAYHARGVHYDYFPAELALWRRAIAKALPATAEPINLIYDWMLEHHDQVVQLAEQRAARQPTVAPAVAELFEGLSNALLEGDDARVLALCRDARDGGASLPELLRQLIYPALQRVGDLWEDGRISVADEHQATAIVNRVLAALYYEEAFPDVARGRALVAASVNQFHEIGAWMVATCLELDGWDVDYLGANVPTDALLDKARQIQPDLIALSISMAFGLRETRALIAALREQLPGVKILIGGQVFQWLPTLADDMGADGCQSDCDAAVRWAREHCDAARSHAPG</sequence>
<dbReference type="InterPro" id="IPR003759">
    <property type="entry name" value="Cbl-bd_cap"/>
</dbReference>
<evidence type="ECO:0000259" key="4">
    <source>
        <dbReference type="PROSITE" id="PS51337"/>
    </source>
</evidence>
<name>A0ABV4BF12_9GAMM</name>
<dbReference type="RefSeq" id="WP_369667466.1">
    <property type="nucleotide sequence ID" value="NZ_JBDKXB010000015.1"/>
</dbReference>
<accession>A0ABV4BF12</accession>
<evidence type="ECO:0000256" key="2">
    <source>
        <dbReference type="ARBA" id="ARBA00023285"/>
    </source>
</evidence>
<dbReference type="EMBL" id="JBDKXB010000015">
    <property type="protein sequence ID" value="MEY6433081.1"/>
    <property type="molecule type" value="Genomic_DNA"/>
</dbReference>
<dbReference type="SUPFAM" id="SSF52242">
    <property type="entry name" value="Cobalamin (vitamin B12)-binding domain"/>
    <property type="match status" value="1"/>
</dbReference>
<dbReference type="PANTHER" id="PTHR45833:SF1">
    <property type="entry name" value="METHIONINE SYNTHASE"/>
    <property type="match status" value="1"/>
</dbReference>
<dbReference type="InterPro" id="IPR036724">
    <property type="entry name" value="Cobalamin-bd_sf"/>
</dbReference>
<comment type="caution">
    <text evidence="5">The sequence shown here is derived from an EMBL/GenBank/DDBJ whole genome shotgun (WGS) entry which is preliminary data.</text>
</comment>
<dbReference type="Gene3D" id="1.10.1240.10">
    <property type="entry name" value="Methionine synthase domain"/>
    <property type="match status" value="1"/>
</dbReference>
<organism evidence="5 6">
    <name type="scientific">Thioalkalicoccus limnaeus</name>
    <dbReference type="NCBI Taxonomy" id="120681"/>
    <lineage>
        <taxon>Bacteria</taxon>
        <taxon>Pseudomonadati</taxon>
        <taxon>Pseudomonadota</taxon>
        <taxon>Gammaproteobacteria</taxon>
        <taxon>Chromatiales</taxon>
        <taxon>Chromatiaceae</taxon>
        <taxon>Thioalkalicoccus</taxon>
    </lineage>
</organism>
<dbReference type="InterPro" id="IPR036594">
    <property type="entry name" value="Meth_synthase_dom"/>
</dbReference>
<keyword evidence="6" id="KW-1185">Reference proteome</keyword>
<evidence type="ECO:0000313" key="5">
    <source>
        <dbReference type="EMBL" id="MEY6433081.1"/>
    </source>
</evidence>
<protein>
    <submittedName>
        <fullName evidence="5">Cobalamin-dependent protein</fullName>
    </submittedName>
</protein>
<dbReference type="Proteomes" id="UP001564408">
    <property type="component" value="Unassembled WGS sequence"/>
</dbReference>
<evidence type="ECO:0000259" key="3">
    <source>
        <dbReference type="PROSITE" id="PS51332"/>
    </source>
</evidence>
<dbReference type="InterPro" id="IPR006158">
    <property type="entry name" value="Cobalamin-bd"/>
</dbReference>
<feature type="domain" description="B12-binding N-terminal" evidence="4">
    <location>
        <begin position="154"/>
        <end position="248"/>
    </location>
</feature>
<dbReference type="PROSITE" id="PS51337">
    <property type="entry name" value="B12_BINDING_NTER"/>
    <property type="match status" value="1"/>
</dbReference>
<gene>
    <name evidence="5" type="ORF">ABC977_11765</name>
</gene>
<evidence type="ECO:0000313" key="6">
    <source>
        <dbReference type="Proteomes" id="UP001564408"/>
    </source>
</evidence>
<dbReference type="InterPro" id="IPR050554">
    <property type="entry name" value="Met_Synthase/Corrinoid"/>
</dbReference>
<dbReference type="Gene3D" id="3.40.50.280">
    <property type="entry name" value="Cobalamin-binding domain"/>
    <property type="match status" value="1"/>
</dbReference>
<proteinExistence type="predicted"/>
<keyword evidence="1" id="KW-0479">Metal-binding</keyword>
<keyword evidence="2" id="KW-0170">Cobalt</keyword>
<dbReference type="PANTHER" id="PTHR45833">
    <property type="entry name" value="METHIONINE SYNTHASE"/>
    <property type="match status" value="1"/>
</dbReference>
<feature type="domain" description="B12-binding" evidence="3">
    <location>
        <begin position="247"/>
        <end position="375"/>
    </location>
</feature>
<dbReference type="Pfam" id="PF02607">
    <property type="entry name" value="B12-binding_2"/>
    <property type="match status" value="1"/>
</dbReference>
<dbReference type="SUPFAM" id="SSF47644">
    <property type="entry name" value="Methionine synthase domain"/>
    <property type="match status" value="1"/>
</dbReference>
<dbReference type="SMART" id="SM01018">
    <property type="entry name" value="B12-binding_2"/>
    <property type="match status" value="1"/>
</dbReference>